<accession>X1UCR8</accession>
<keyword evidence="5" id="KW-0812">Transmembrane</keyword>
<keyword evidence="5" id="KW-1133">Transmembrane helix</keyword>
<protein>
    <recommendedName>
        <fullName evidence="7">Cation/H+ exchanger domain-containing protein</fullName>
    </recommendedName>
</protein>
<dbReference type="GO" id="GO:0006811">
    <property type="term" value="P:monoatomic ion transport"/>
    <property type="evidence" value="ECO:0007669"/>
    <property type="project" value="UniProtKB-KW"/>
</dbReference>
<keyword evidence="2" id="KW-0813">Transport</keyword>
<gene>
    <name evidence="6" type="ORF">S12H4_36289</name>
</gene>
<dbReference type="AlphaFoldDB" id="X1UCR8"/>
<evidence type="ECO:0000256" key="4">
    <source>
        <dbReference type="ARBA" id="ARBA00023065"/>
    </source>
</evidence>
<keyword evidence="5" id="KW-0472">Membrane</keyword>
<name>X1UCR8_9ZZZZ</name>
<dbReference type="EMBL" id="BARW01021622">
    <property type="protein sequence ID" value="GAI90129.1"/>
    <property type="molecule type" value="Genomic_DNA"/>
</dbReference>
<feature type="transmembrane region" description="Helical" evidence="5">
    <location>
        <begin position="31"/>
        <end position="47"/>
    </location>
</feature>
<comment type="caution">
    <text evidence="6">The sequence shown here is derived from an EMBL/GenBank/DDBJ whole genome shotgun (WGS) entry which is preliminary data.</text>
</comment>
<reference evidence="6" key="1">
    <citation type="journal article" date="2014" name="Front. Microbiol.">
        <title>High frequency of phylogenetically diverse reductive dehalogenase-homologous genes in deep subseafloor sedimentary metagenomes.</title>
        <authorList>
            <person name="Kawai M."/>
            <person name="Futagami T."/>
            <person name="Toyoda A."/>
            <person name="Takaki Y."/>
            <person name="Nishi S."/>
            <person name="Hori S."/>
            <person name="Arai W."/>
            <person name="Tsubouchi T."/>
            <person name="Morono Y."/>
            <person name="Uchiyama I."/>
            <person name="Ito T."/>
            <person name="Fujiyama A."/>
            <person name="Inagaki F."/>
            <person name="Takami H."/>
        </authorList>
    </citation>
    <scope>NUCLEOTIDE SEQUENCE</scope>
    <source>
        <strain evidence="6">Expedition CK06-06</strain>
    </source>
</reference>
<dbReference type="GO" id="GO:0005886">
    <property type="term" value="C:plasma membrane"/>
    <property type="evidence" value="ECO:0007669"/>
    <property type="project" value="UniProtKB-SubCell"/>
</dbReference>
<keyword evidence="3" id="KW-0050">Antiport</keyword>
<keyword evidence="4" id="KW-0406">Ion transport</keyword>
<organism evidence="6">
    <name type="scientific">marine sediment metagenome</name>
    <dbReference type="NCBI Taxonomy" id="412755"/>
    <lineage>
        <taxon>unclassified sequences</taxon>
        <taxon>metagenomes</taxon>
        <taxon>ecological metagenomes</taxon>
    </lineage>
</organism>
<evidence type="ECO:0000256" key="3">
    <source>
        <dbReference type="ARBA" id="ARBA00022449"/>
    </source>
</evidence>
<dbReference type="PANTHER" id="PTHR32507">
    <property type="entry name" value="NA(+)/H(+) ANTIPORTER 1"/>
    <property type="match status" value="1"/>
</dbReference>
<feature type="transmembrane region" description="Helical" evidence="5">
    <location>
        <begin position="6"/>
        <end position="24"/>
    </location>
</feature>
<evidence type="ECO:0000256" key="2">
    <source>
        <dbReference type="ARBA" id="ARBA00022448"/>
    </source>
</evidence>
<comment type="subcellular location">
    <subcellularLocation>
        <location evidence="1">Cell membrane</location>
        <topology evidence="1">Multi-pass membrane protein</topology>
    </subcellularLocation>
</comment>
<evidence type="ECO:0000256" key="1">
    <source>
        <dbReference type="ARBA" id="ARBA00004651"/>
    </source>
</evidence>
<feature type="transmembrane region" description="Helical" evidence="5">
    <location>
        <begin position="53"/>
        <end position="71"/>
    </location>
</feature>
<dbReference type="GO" id="GO:0015297">
    <property type="term" value="F:antiporter activity"/>
    <property type="evidence" value="ECO:0007669"/>
    <property type="project" value="UniProtKB-KW"/>
</dbReference>
<sequence>MDVIAILVLVATIIFFGVFGEFFFRKTKIPDVLWLIAVGVVAGPILGIVNLEWLWAIVPYFSAIALIVVLFEG</sequence>
<evidence type="ECO:0000256" key="5">
    <source>
        <dbReference type="SAM" id="Phobius"/>
    </source>
</evidence>
<dbReference type="PANTHER" id="PTHR32507:SF0">
    <property type="entry name" value="NA(+)_H(+) ANTIPORTER 2-RELATED"/>
    <property type="match status" value="1"/>
</dbReference>
<proteinExistence type="predicted"/>
<feature type="non-terminal residue" evidence="6">
    <location>
        <position position="73"/>
    </location>
</feature>
<evidence type="ECO:0000313" key="6">
    <source>
        <dbReference type="EMBL" id="GAI90129.1"/>
    </source>
</evidence>
<evidence type="ECO:0008006" key="7">
    <source>
        <dbReference type="Google" id="ProtNLM"/>
    </source>
</evidence>